<dbReference type="AlphaFoldDB" id="A0AAE0YKE0"/>
<comment type="caution">
    <text evidence="1">The sequence shown here is derived from an EMBL/GenBank/DDBJ whole genome shotgun (WGS) entry which is preliminary data.</text>
</comment>
<proteinExistence type="predicted"/>
<gene>
    <name evidence="1" type="ORF">RRG08_034036</name>
</gene>
<reference evidence="1" key="1">
    <citation type="journal article" date="2023" name="G3 (Bethesda)">
        <title>A reference genome for the long-term kleptoplast-retaining sea slug Elysia crispata morphotype clarki.</title>
        <authorList>
            <person name="Eastman K.E."/>
            <person name="Pendleton A.L."/>
            <person name="Shaikh M.A."/>
            <person name="Suttiyut T."/>
            <person name="Ogas R."/>
            <person name="Tomko P."/>
            <person name="Gavelis G."/>
            <person name="Widhalm J.R."/>
            <person name="Wisecaver J.H."/>
        </authorList>
    </citation>
    <scope>NUCLEOTIDE SEQUENCE</scope>
    <source>
        <strain evidence="1">ECLA1</strain>
    </source>
</reference>
<organism evidence="1 2">
    <name type="scientific">Elysia crispata</name>
    <name type="common">lettuce slug</name>
    <dbReference type="NCBI Taxonomy" id="231223"/>
    <lineage>
        <taxon>Eukaryota</taxon>
        <taxon>Metazoa</taxon>
        <taxon>Spiralia</taxon>
        <taxon>Lophotrochozoa</taxon>
        <taxon>Mollusca</taxon>
        <taxon>Gastropoda</taxon>
        <taxon>Heterobranchia</taxon>
        <taxon>Euthyneura</taxon>
        <taxon>Panpulmonata</taxon>
        <taxon>Sacoglossa</taxon>
        <taxon>Placobranchoidea</taxon>
        <taxon>Plakobranchidae</taxon>
        <taxon>Elysia</taxon>
    </lineage>
</organism>
<protein>
    <submittedName>
        <fullName evidence="1">Uncharacterized protein</fullName>
    </submittedName>
</protein>
<evidence type="ECO:0000313" key="1">
    <source>
        <dbReference type="EMBL" id="KAK3749061.1"/>
    </source>
</evidence>
<keyword evidence="2" id="KW-1185">Reference proteome</keyword>
<dbReference type="EMBL" id="JAWDGP010005963">
    <property type="protein sequence ID" value="KAK3749061.1"/>
    <property type="molecule type" value="Genomic_DNA"/>
</dbReference>
<evidence type="ECO:0000313" key="2">
    <source>
        <dbReference type="Proteomes" id="UP001283361"/>
    </source>
</evidence>
<dbReference type="Proteomes" id="UP001283361">
    <property type="component" value="Unassembled WGS sequence"/>
</dbReference>
<accession>A0AAE0YKE0</accession>
<sequence>MKDGEITVIFTGDSHRVVAEAVPPLDFYISLGGESFAVLLSPTLSSLCFVDTPNHGPAGCCRVWLGDLCGRLPQRPSLVSGVVSSPYLISSDFLTANHIQFLTIPSSLYIHTYKHTIRPGFI</sequence>
<name>A0AAE0YKE0_9GAST</name>